<keyword evidence="5" id="KW-0175">Coiled coil</keyword>
<dbReference type="PROSITE" id="PS50089">
    <property type="entry name" value="ZF_RING_2"/>
    <property type="match status" value="1"/>
</dbReference>
<dbReference type="GO" id="GO:0008270">
    <property type="term" value="F:zinc ion binding"/>
    <property type="evidence" value="ECO:0007669"/>
    <property type="project" value="UniProtKB-KW"/>
</dbReference>
<organism evidence="8">
    <name type="scientific">Oikopleura dioica</name>
    <name type="common">Tunicate</name>
    <dbReference type="NCBI Taxonomy" id="34765"/>
    <lineage>
        <taxon>Eukaryota</taxon>
        <taxon>Metazoa</taxon>
        <taxon>Chordata</taxon>
        <taxon>Tunicata</taxon>
        <taxon>Appendicularia</taxon>
        <taxon>Copelata</taxon>
        <taxon>Oikopleuridae</taxon>
        <taxon>Oikopleura</taxon>
    </lineage>
</organism>
<gene>
    <name evidence="8" type="ORF">GSOID_T00015345001</name>
</gene>
<keyword evidence="1" id="KW-0479">Metal-binding</keyword>
<evidence type="ECO:0000256" key="2">
    <source>
        <dbReference type="ARBA" id="ARBA00022771"/>
    </source>
</evidence>
<evidence type="ECO:0000256" key="3">
    <source>
        <dbReference type="ARBA" id="ARBA00022833"/>
    </source>
</evidence>
<keyword evidence="2 4" id="KW-0863">Zinc-finger</keyword>
<dbReference type="EMBL" id="FN653077">
    <property type="protein sequence ID" value="CBY11162.1"/>
    <property type="molecule type" value="Genomic_DNA"/>
</dbReference>
<dbReference type="InterPro" id="IPR013083">
    <property type="entry name" value="Znf_RING/FYVE/PHD"/>
</dbReference>
<sequence>MSTCEQTESSDVASVTSSPRQTVISGVSSFLSSSDFELNNEIAANTEDSDSISFSDEDSESDVPLPDLIGGCLVKFLNDRKDSNSQNTCTKCNKLYLELFKHYERRVFRRRKKECQRSFCNECRNNLFQETLCKECDANIHDKSFKYQTNAKTLIFTCREDKKCDQILTYEQFIVHKHKPKNFFEKKIENLQQMKMEYKKLAENVEFKKTRILEIDERVKNLKATISDNEDLIAEIYEAIGIAENTVANCETEKRNLKTQIANLKEDAKKLKSSNDRIYKTISVFQDQKQSINDTENRCGVCSDNYDNNHVQRACPPCFHSYCFTCLKSLQEKICPTCRLEFEESDIKKIH</sequence>
<reference evidence="8" key="1">
    <citation type="journal article" date="2010" name="Science">
        <title>Plasticity of animal genome architecture unmasked by rapid evolution of a pelagic tunicate.</title>
        <authorList>
            <person name="Denoeud F."/>
            <person name="Henriet S."/>
            <person name="Mungpakdee S."/>
            <person name="Aury J.M."/>
            <person name="Da Silva C."/>
            <person name="Brinkmann H."/>
            <person name="Mikhaleva J."/>
            <person name="Olsen L.C."/>
            <person name="Jubin C."/>
            <person name="Canestro C."/>
            <person name="Bouquet J.M."/>
            <person name="Danks G."/>
            <person name="Poulain J."/>
            <person name="Campsteijn C."/>
            <person name="Adamski M."/>
            <person name="Cross I."/>
            <person name="Yadetie F."/>
            <person name="Muffato M."/>
            <person name="Louis A."/>
            <person name="Butcher S."/>
            <person name="Tsagkogeorga G."/>
            <person name="Konrad A."/>
            <person name="Singh S."/>
            <person name="Jensen M.F."/>
            <person name="Cong E.H."/>
            <person name="Eikeseth-Otteraa H."/>
            <person name="Noel B."/>
            <person name="Anthouard V."/>
            <person name="Porcel B.M."/>
            <person name="Kachouri-Lafond R."/>
            <person name="Nishino A."/>
            <person name="Ugolini M."/>
            <person name="Chourrout P."/>
            <person name="Nishida H."/>
            <person name="Aasland R."/>
            <person name="Huzurbazar S."/>
            <person name="Westhof E."/>
            <person name="Delsuc F."/>
            <person name="Lehrach H."/>
            <person name="Reinhardt R."/>
            <person name="Weissenbach J."/>
            <person name="Roy S.W."/>
            <person name="Artiguenave F."/>
            <person name="Postlethwait J.H."/>
            <person name="Manak J.R."/>
            <person name="Thompson E.M."/>
            <person name="Jaillon O."/>
            <person name="Du Pasquier L."/>
            <person name="Boudinot P."/>
            <person name="Liberles D.A."/>
            <person name="Volff J.N."/>
            <person name="Philippe H."/>
            <person name="Lenhard B."/>
            <person name="Roest Crollius H."/>
            <person name="Wincker P."/>
            <person name="Chourrout D."/>
        </authorList>
    </citation>
    <scope>NUCLEOTIDE SEQUENCE [LARGE SCALE GENOMIC DNA]</scope>
</reference>
<accession>E4XMF5</accession>
<dbReference type="OrthoDB" id="6105938at2759"/>
<feature type="coiled-coil region" evidence="5">
    <location>
        <begin position="181"/>
        <end position="211"/>
    </location>
</feature>
<evidence type="ECO:0000259" key="7">
    <source>
        <dbReference type="PROSITE" id="PS50089"/>
    </source>
</evidence>
<keyword evidence="9" id="KW-1185">Reference proteome</keyword>
<feature type="region of interest" description="Disordered" evidence="6">
    <location>
        <begin position="1"/>
        <end position="20"/>
    </location>
</feature>
<dbReference type="SUPFAM" id="SSF57850">
    <property type="entry name" value="RING/U-box"/>
    <property type="match status" value="1"/>
</dbReference>
<dbReference type="InterPro" id="IPR017907">
    <property type="entry name" value="Znf_RING_CS"/>
</dbReference>
<evidence type="ECO:0000313" key="8">
    <source>
        <dbReference type="EMBL" id="CBY11162.1"/>
    </source>
</evidence>
<evidence type="ECO:0000313" key="9">
    <source>
        <dbReference type="Proteomes" id="UP000001307"/>
    </source>
</evidence>
<evidence type="ECO:0000256" key="1">
    <source>
        <dbReference type="ARBA" id="ARBA00022723"/>
    </source>
</evidence>
<protein>
    <recommendedName>
        <fullName evidence="7">RING-type domain-containing protein</fullName>
    </recommendedName>
</protein>
<feature type="domain" description="RING-type" evidence="7">
    <location>
        <begin position="299"/>
        <end position="339"/>
    </location>
</feature>
<dbReference type="Gene3D" id="3.30.40.10">
    <property type="entry name" value="Zinc/RING finger domain, C3HC4 (zinc finger)"/>
    <property type="match status" value="1"/>
</dbReference>
<feature type="coiled-coil region" evidence="5">
    <location>
        <begin position="240"/>
        <end position="281"/>
    </location>
</feature>
<dbReference type="Gene3D" id="1.20.5.340">
    <property type="match status" value="1"/>
</dbReference>
<dbReference type="InterPro" id="IPR001841">
    <property type="entry name" value="Znf_RING"/>
</dbReference>
<dbReference type="SMART" id="SM00184">
    <property type="entry name" value="RING"/>
    <property type="match status" value="2"/>
</dbReference>
<name>E4XMF5_OIKDI</name>
<dbReference type="InParanoid" id="E4XMF5"/>
<dbReference type="AlphaFoldDB" id="E4XMF5"/>
<dbReference type="PROSITE" id="PS00518">
    <property type="entry name" value="ZF_RING_1"/>
    <property type="match status" value="1"/>
</dbReference>
<dbReference type="Proteomes" id="UP000001307">
    <property type="component" value="Unassembled WGS sequence"/>
</dbReference>
<evidence type="ECO:0000256" key="4">
    <source>
        <dbReference type="PROSITE-ProRule" id="PRU00175"/>
    </source>
</evidence>
<keyword evidence="3" id="KW-0862">Zinc</keyword>
<evidence type="ECO:0000256" key="5">
    <source>
        <dbReference type="SAM" id="Coils"/>
    </source>
</evidence>
<proteinExistence type="predicted"/>
<evidence type="ECO:0000256" key="6">
    <source>
        <dbReference type="SAM" id="MobiDB-lite"/>
    </source>
</evidence>